<name>A0ABR4AUP2_9LECA</name>
<feature type="transmembrane region" description="Helical" evidence="1">
    <location>
        <begin position="85"/>
        <end position="104"/>
    </location>
</feature>
<dbReference type="Proteomes" id="UP001590951">
    <property type="component" value="Unassembled WGS sequence"/>
</dbReference>
<keyword evidence="1" id="KW-0812">Transmembrane</keyword>
<gene>
    <name evidence="2" type="ORF">ABVK25_010446</name>
</gene>
<reference evidence="2 3" key="1">
    <citation type="submission" date="2024-09" db="EMBL/GenBank/DDBJ databases">
        <title>Rethinking Asexuality: The Enigmatic Case of Functional Sexual Genes in Lepraria (Stereocaulaceae).</title>
        <authorList>
            <person name="Doellman M."/>
            <person name="Sun Y."/>
            <person name="Barcenas-Pena A."/>
            <person name="Lumbsch H.T."/>
            <person name="Grewe F."/>
        </authorList>
    </citation>
    <scope>NUCLEOTIDE SEQUENCE [LARGE SCALE GENOMIC DNA]</scope>
    <source>
        <strain evidence="2 3">Grewe 0041</strain>
    </source>
</reference>
<sequence>MSNFFHLHRGLRHLPRQCPAQEHVVVDFTESSVVVLVLVFNVDDDVVEVAFVIEDDVVDVVLEVGAVLDVTGQEAAALLYMSAMLHWPFLYLLAANLNVSAVLMRQKKAKAFNIQSTTIFIGGVRIIV</sequence>
<keyword evidence="1" id="KW-0472">Membrane</keyword>
<dbReference type="EMBL" id="JBHFEH010000067">
    <property type="protein sequence ID" value="KAL2049269.1"/>
    <property type="molecule type" value="Genomic_DNA"/>
</dbReference>
<evidence type="ECO:0000313" key="2">
    <source>
        <dbReference type="EMBL" id="KAL2049269.1"/>
    </source>
</evidence>
<protein>
    <submittedName>
        <fullName evidence="2">Uncharacterized protein</fullName>
    </submittedName>
</protein>
<proteinExistence type="predicted"/>
<accession>A0ABR4AUP2</accession>
<evidence type="ECO:0000313" key="3">
    <source>
        <dbReference type="Proteomes" id="UP001590951"/>
    </source>
</evidence>
<organism evidence="2 3">
    <name type="scientific">Lepraria finkii</name>
    <dbReference type="NCBI Taxonomy" id="1340010"/>
    <lineage>
        <taxon>Eukaryota</taxon>
        <taxon>Fungi</taxon>
        <taxon>Dikarya</taxon>
        <taxon>Ascomycota</taxon>
        <taxon>Pezizomycotina</taxon>
        <taxon>Lecanoromycetes</taxon>
        <taxon>OSLEUM clade</taxon>
        <taxon>Lecanoromycetidae</taxon>
        <taxon>Lecanorales</taxon>
        <taxon>Lecanorineae</taxon>
        <taxon>Stereocaulaceae</taxon>
        <taxon>Lepraria</taxon>
    </lineage>
</organism>
<keyword evidence="1" id="KW-1133">Transmembrane helix</keyword>
<evidence type="ECO:0000256" key="1">
    <source>
        <dbReference type="SAM" id="Phobius"/>
    </source>
</evidence>
<comment type="caution">
    <text evidence="2">The sequence shown here is derived from an EMBL/GenBank/DDBJ whole genome shotgun (WGS) entry which is preliminary data.</text>
</comment>
<keyword evidence="3" id="KW-1185">Reference proteome</keyword>